<dbReference type="RefSeq" id="WP_207324047.1">
    <property type="nucleotide sequence ID" value="NZ_CP071504.1"/>
</dbReference>
<accession>A0A975AJF6</accession>
<feature type="signal peptide" evidence="1">
    <location>
        <begin position="1"/>
        <end position="25"/>
    </location>
</feature>
<evidence type="ECO:0000313" key="3">
    <source>
        <dbReference type="Proteomes" id="UP000663281"/>
    </source>
</evidence>
<evidence type="ECO:0008006" key="4">
    <source>
        <dbReference type="Google" id="ProtNLM"/>
    </source>
</evidence>
<protein>
    <recommendedName>
        <fullName evidence="4">Nuclear transport factor 2 family protein</fullName>
    </recommendedName>
</protein>
<keyword evidence="3" id="KW-1185">Reference proteome</keyword>
<evidence type="ECO:0000256" key="1">
    <source>
        <dbReference type="SAM" id="SignalP"/>
    </source>
</evidence>
<dbReference type="Proteomes" id="UP000663281">
    <property type="component" value="Chromosome"/>
</dbReference>
<name>A0A975AJF6_9GAMM</name>
<reference evidence="2 3" key="1">
    <citation type="submission" date="2021-03" db="EMBL/GenBank/DDBJ databases">
        <title>Novel species identification of genus Shewanella.</title>
        <authorList>
            <person name="Liu G."/>
            <person name="Zhang Q."/>
        </authorList>
    </citation>
    <scope>NUCLEOTIDE SEQUENCE [LARGE SCALE GENOMIC DNA]</scope>
    <source>
        <strain evidence="2 3">FJAT-53726</strain>
    </source>
</reference>
<dbReference type="KEGG" id="scyp:JYB88_10225"/>
<proteinExistence type="predicted"/>
<sequence length="193" mass="21674">MKPASMLLKSIVIAVFALHAQMSFAQSVQVKDIPARPGDVSTLDGLMGAFYDVVNIAPQEARQWDRDRTLYVPWIRFVGTSIDAHGKVKASSWTHQEYVEATEPLVTGGFKEWEISRRTQEYGNIAHIDSTYAGEAIEDGKLERFRGVNSIEAYFDGTRWWISSVMWMSESPNHPIPTMFLDKSQNLSGSSGK</sequence>
<organism evidence="2 3">
    <name type="scientific">Shewanella cyperi</name>
    <dbReference type="NCBI Taxonomy" id="2814292"/>
    <lineage>
        <taxon>Bacteria</taxon>
        <taxon>Pseudomonadati</taxon>
        <taxon>Pseudomonadota</taxon>
        <taxon>Gammaproteobacteria</taxon>
        <taxon>Alteromonadales</taxon>
        <taxon>Shewanellaceae</taxon>
        <taxon>Shewanella</taxon>
    </lineage>
</organism>
<dbReference type="AlphaFoldDB" id="A0A975AJF6"/>
<feature type="chain" id="PRO_5038145083" description="Nuclear transport factor 2 family protein" evidence="1">
    <location>
        <begin position="26"/>
        <end position="193"/>
    </location>
</feature>
<evidence type="ECO:0000313" key="2">
    <source>
        <dbReference type="EMBL" id="QSX28666.1"/>
    </source>
</evidence>
<gene>
    <name evidence="2" type="ORF">JYB88_10225</name>
</gene>
<keyword evidence="1" id="KW-0732">Signal</keyword>
<dbReference type="EMBL" id="CP071504">
    <property type="protein sequence ID" value="QSX28666.1"/>
    <property type="molecule type" value="Genomic_DNA"/>
</dbReference>